<accession>A0ABN0YKL6</accession>
<evidence type="ECO:0000256" key="2">
    <source>
        <dbReference type="ARBA" id="ARBA00022448"/>
    </source>
</evidence>
<dbReference type="PROSITE" id="PS50850">
    <property type="entry name" value="MFS"/>
    <property type="match status" value="1"/>
</dbReference>
<evidence type="ECO:0000256" key="7">
    <source>
        <dbReference type="SAM" id="Phobius"/>
    </source>
</evidence>
<feature type="transmembrane region" description="Helical" evidence="7">
    <location>
        <begin position="324"/>
        <end position="345"/>
    </location>
</feature>
<reference evidence="9 10" key="1">
    <citation type="journal article" date="2019" name="Int. J. Syst. Evol. Microbiol.">
        <title>The Global Catalogue of Microorganisms (GCM) 10K type strain sequencing project: providing services to taxonomists for standard genome sequencing and annotation.</title>
        <authorList>
            <consortium name="The Broad Institute Genomics Platform"/>
            <consortium name="The Broad Institute Genome Sequencing Center for Infectious Disease"/>
            <person name="Wu L."/>
            <person name="Ma J."/>
        </authorList>
    </citation>
    <scope>NUCLEOTIDE SEQUENCE [LARGE SCALE GENOMIC DNA]</scope>
    <source>
        <strain evidence="9 10">JCM 4788</strain>
    </source>
</reference>
<dbReference type="Gene3D" id="1.20.1250.20">
    <property type="entry name" value="MFS general substrate transporter like domains"/>
    <property type="match status" value="1"/>
</dbReference>
<protein>
    <submittedName>
        <fullName evidence="9">MFS transporter</fullName>
    </submittedName>
</protein>
<keyword evidence="6 7" id="KW-0472">Membrane</keyword>
<feature type="transmembrane region" description="Helical" evidence="7">
    <location>
        <begin position="92"/>
        <end position="112"/>
    </location>
</feature>
<evidence type="ECO:0000256" key="5">
    <source>
        <dbReference type="ARBA" id="ARBA00022989"/>
    </source>
</evidence>
<dbReference type="PANTHER" id="PTHR23513:SF11">
    <property type="entry name" value="STAPHYLOFERRIN A TRANSPORTER"/>
    <property type="match status" value="1"/>
</dbReference>
<evidence type="ECO:0000259" key="8">
    <source>
        <dbReference type="PROSITE" id="PS50850"/>
    </source>
</evidence>
<feature type="transmembrane region" description="Helical" evidence="7">
    <location>
        <begin position="357"/>
        <end position="380"/>
    </location>
</feature>
<dbReference type="SUPFAM" id="SSF103473">
    <property type="entry name" value="MFS general substrate transporter"/>
    <property type="match status" value="1"/>
</dbReference>
<dbReference type="Pfam" id="PF05977">
    <property type="entry name" value="MFS_3"/>
    <property type="match status" value="1"/>
</dbReference>
<evidence type="ECO:0000313" key="10">
    <source>
        <dbReference type="Proteomes" id="UP001500879"/>
    </source>
</evidence>
<organism evidence="9 10">
    <name type="scientific">Streptomyces luteireticuli</name>
    <dbReference type="NCBI Taxonomy" id="173858"/>
    <lineage>
        <taxon>Bacteria</taxon>
        <taxon>Bacillati</taxon>
        <taxon>Actinomycetota</taxon>
        <taxon>Actinomycetes</taxon>
        <taxon>Kitasatosporales</taxon>
        <taxon>Streptomycetaceae</taxon>
        <taxon>Streptomyces</taxon>
    </lineage>
</organism>
<comment type="caution">
    <text evidence="9">The sequence shown here is derived from an EMBL/GenBank/DDBJ whole genome shotgun (WGS) entry which is preliminary data.</text>
</comment>
<gene>
    <name evidence="9" type="ORF">GCM10010357_19810</name>
</gene>
<sequence length="432" mass="44695">MPPGPGDGQEPTVVRGRVRAVLAEPNFRLYLAGQGLSLVGTWMQAVAQPWLVLQLSHSGTVLGLSTAALFLPVLLLGPYGGLVADRAHKRRLLFLTQAAFLLLALGLGVLTVTGAVRLWQVFVIALLMGVVNAVDTPTRQTFVPELVGRALIRDAVSVNSVMVSATRAIGPGVAGVVIAVAGAGVCFLVNAASFVAVLASLALMRAGRLRPTPPVAREPGQVREGLRYVRGQMGLWAPLLMLAVVGTLAYEFQVVLPLLAVDDLHGDSRTYGYMTSAMALGAVAGGLAVTLRGRAGVLPLTCAAAGFGLAILAASLVPTLTAELVALPFVGAAGTFFLATVSTTLQMTSQPRFRGRVMALWSVMFMGSTPVGGPVVGAVADVLGARVALGLGALACALATVVGLLVLPRLPPDRRVLPHIVPEEDEPGAGRR</sequence>
<evidence type="ECO:0000256" key="6">
    <source>
        <dbReference type="ARBA" id="ARBA00023136"/>
    </source>
</evidence>
<keyword evidence="3" id="KW-1003">Cell membrane</keyword>
<feature type="transmembrane region" description="Helical" evidence="7">
    <location>
        <begin position="176"/>
        <end position="203"/>
    </location>
</feature>
<feature type="transmembrane region" description="Helical" evidence="7">
    <location>
        <begin position="386"/>
        <end position="407"/>
    </location>
</feature>
<feature type="transmembrane region" description="Helical" evidence="7">
    <location>
        <begin position="297"/>
        <end position="318"/>
    </location>
</feature>
<feature type="domain" description="Major facilitator superfamily (MFS) profile" evidence="8">
    <location>
        <begin position="21"/>
        <end position="411"/>
    </location>
</feature>
<proteinExistence type="predicted"/>
<feature type="transmembrane region" description="Helical" evidence="7">
    <location>
        <begin position="59"/>
        <end position="80"/>
    </location>
</feature>
<dbReference type="PANTHER" id="PTHR23513">
    <property type="entry name" value="INTEGRAL MEMBRANE EFFLUX PROTEIN-RELATED"/>
    <property type="match status" value="1"/>
</dbReference>
<feature type="transmembrane region" description="Helical" evidence="7">
    <location>
        <begin position="270"/>
        <end position="290"/>
    </location>
</feature>
<evidence type="ECO:0000256" key="1">
    <source>
        <dbReference type="ARBA" id="ARBA00004651"/>
    </source>
</evidence>
<dbReference type="EMBL" id="BAAABX010000019">
    <property type="protein sequence ID" value="GAA0398728.1"/>
    <property type="molecule type" value="Genomic_DNA"/>
</dbReference>
<keyword evidence="4 7" id="KW-0812">Transmembrane</keyword>
<dbReference type="InterPro" id="IPR010290">
    <property type="entry name" value="TM_effector"/>
</dbReference>
<keyword evidence="2" id="KW-0813">Transport</keyword>
<evidence type="ECO:0000256" key="3">
    <source>
        <dbReference type="ARBA" id="ARBA00022475"/>
    </source>
</evidence>
<comment type="subcellular location">
    <subcellularLocation>
        <location evidence="1">Cell membrane</location>
        <topology evidence="1">Multi-pass membrane protein</topology>
    </subcellularLocation>
</comment>
<dbReference type="Proteomes" id="UP001500879">
    <property type="component" value="Unassembled WGS sequence"/>
</dbReference>
<name>A0ABN0YKL6_9ACTN</name>
<dbReference type="CDD" id="cd06173">
    <property type="entry name" value="MFS_MefA_like"/>
    <property type="match status" value="1"/>
</dbReference>
<feature type="transmembrane region" description="Helical" evidence="7">
    <location>
        <begin position="233"/>
        <end position="250"/>
    </location>
</feature>
<dbReference type="InterPro" id="IPR036259">
    <property type="entry name" value="MFS_trans_sf"/>
</dbReference>
<evidence type="ECO:0000256" key="4">
    <source>
        <dbReference type="ARBA" id="ARBA00022692"/>
    </source>
</evidence>
<dbReference type="InterPro" id="IPR020846">
    <property type="entry name" value="MFS_dom"/>
</dbReference>
<evidence type="ECO:0000313" key="9">
    <source>
        <dbReference type="EMBL" id="GAA0398728.1"/>
    </source>
</evidence>
<keyword evidence="10" id="KW-1185">Reference proteome</keyword>
<keyword evidence="5 7" id="KW-1133">Transmembrane helix</keyword>